<dbReference type="PROSITE" id="PS52016">
    <property type="entry name" value="TONB_DEPENDENT_REC_3"/>
    <property type="match status" value="1"/>
</dbReference>
<dbReference type="InterPro" id="IPR036942">
    <property type="entry name" value="Beta-barrel_TonB_sf"/>
</dbReference>
<dbReference type="InterPro" id="IPR000531">
    <property type="entry name" value="Beta-barrel_TonB"/>
</dbReference>
<dbReference type="Pfam" id="PF07715">
    <property type="entry name" value="Plug"/>
    <property type="match status" value="1"/>
</dbReference>
<organism evidence="13 14">
    <name type="scientific">Thermoflexibacter ruber</name>
    <dbReference type="NCBI Taxonomy" id="1003"/>
    <lineage>
        <taxon>Bacteria</taxon>
        <taxon>Pseudomonadati</taxon>
        <taxon>Bacteroidota</taxon>
        <taxon>Cytophagia</taxon>
        <taxon>Cytophagales</taxon>
        <taxon>Thermoflexibacteraceae</taxon>
        <taxon>Thermoflexibacter</taxon>
    </lineage>
</organism>
<dbReference type="AlphaFoldDB" id="A0A1I2IMX3"/>
<accession>A0A1I2IMX3</accession>
<dbReference type="Proteomes" id="UP000199513">
    <property type="component" value="Unassembled WGS sequence"/>
</dbReference>
<evidence type="ECO:0000256" key="2">
    <source>
        <dbReference type="ARBA" id="ARBA00022448"/>
    </source>
</evidence>
<dbReference type="RefSeq" id="WP_245764087.1">
    <property type="nucleotide sequence ID" value="NZ_FONY01000032.1"/>
</dbReference>
<evidence type="ECO:0000313" key="14">
    <source>
        <dbReference type="Proteomes" id="UP000199513"/>
    </source>
</evidence>
<evidence type="ECO:0000313" key="13">
    <source>
        <dbReference type="EMBL" id="SFF41871.1"/>
    </source>
</evidence>
<keyword evidence="6 8" id="KW-0472">Membrane</keyword>
<evidence type="ECO:0000259" key="12">
    <source>
        <dbReference type="Pfam" id="PF07715"/>
    </source>
</evidence>
<dbReference type="InterPro" id="IPR039426">
    <property type="entry name" value="TonB-dep_rcpt-like"/>
</dbReference>
<dbReference type="Gene3D" id="2.40.170.20">
    <property type="entry name" value="TonB-dependent receptor, beta-barrel domain"/>
    <property type="match status" value="1"/>
</dbReference>
<evidence type="ECO:0000256" key="6">
    <source>
        <dbReference type="ARBA" id="ARBA00023136"/>
    </source>
</evidence>
<feature type="coiled-coil region" evidence="10">
    <location>
        <begin position="78"/>
        <end position="137"/>
    </location>
</feature>
<dbReference type="EMBL" id="FONY01000032">
    <property type="protein sequence ID" value="SFF41871.1"/>
    <property type="molecule type" value="Genomic_DNA"/>
</dbReference>
<dbReference type="InterPro" id="IPR012910">
    <property type="entry name" value="Plug_dom"/>
</dbReference>
<gene>
    <name evidence="13" type="ORF">SAMN04488541_103256</name>
</gene>
<dbReference type="SUPFAM" id="SSF49464">
    <property type="entry name" value="Carboxypeptidase regulatory domain-like"/>
    <property type="match status" value="1"/>
</dbReference>
<dbReference type="GO" id="GO:0009279">
    <property type="term" value="C:cell outer membrane"/>
    <property type="evidence" value="ECO:0007669"/>
    <property type="project" value="UniProtKB-SubCell"/>
</dbReference>
<dbReference type="Pfam" id="PF13715">
    <property type="entry name" value="CarbopepD_reg_2"/>
    <property type="match status" value="1"/>
</dbReference>
<keyword evidence="4 8" id="KW-0812">Transmembrane</keyword>
<evidence type="ECO:0000256" key="8">
    <source>
        <dbReference type="PROSITE-ProRule" id="PRU01360"/>
    </source>
</evidence>
<dbReference type="SUPFAM" id="SSF56935">
    <property type="entry name" value="Porins"/>
    <property type="match status" value="1"/>
</dbReference>
<keyword evidence="2 8" id="KW-0813">Transport</keyword>
<evidence type="ECO:0000256" key="4">
    <source>
        <dbReference type="ARBA" id="ARBA00022692"/>
    </source>
</evidence>
<dbReference type="CDD" id="cd01347">
    <property type="entry name" value="ligand_gated_channel"/>
    <property type="match status" value="1"/>
</dbReference>
<evidence type="ECO:0000256" key="1">
    <source>
        <dbReference type="ARBA" id="ARBA00004571"/>
    </source>
</evidence>
<feature type="domain" description="TonB-dependent receptor-like beta-barrel" evidence="11">
    <location>
        <begin position="523"/>
        <end position="1004"/>
    </location>
</feature>
<dbReference type="STRING" id="1003.SAMN04488541_103256"/>
<comment type="subcellular location">
    <subcellularLocation>
        <location evidence="1 8">Cell outer membrane</location>
        <topology evidence="1 8">Multi-pass membrane protein</topology>
    </subcellularLocation>
</comment>
<evidence type="ECO:0000256" key="7">
    <source>
        <dbReference type="ARBA" id="ARBA00023237"/>
    </source>
</evidence>
<proteinExistence type="inferred from homology"/>
<keyword evidence="7 8" id="KW-0998">Cell outer membrane</keyword>
<comment type="similarity">
    <text evidence="8 9">Belongs to the TonB-dependent receptor family.</text>
</comment>
<keyword evidence="3 8" id="KW-1134">Transmembrane beta strand</keyword>
<dbReference type="Pfam" id="PF00593">
    <property type="entry name" value="TonB_dep_Rec_b-barrel"/>
    <property type="match status" value="1"/>
</dbReference>
<keyword evidence="5 9" id="KW-0798">TonB box</keyword>
<evidence type="ECO:0000256" key="9">
    <source>
        <dbReference type="RuleBase" id="RU003357"/>
    </source>
</evidence>
<evidence type="ECO:0000256" key="3">
    <source>
        <dbReference type="ARBA" id="ARBA00022452"/>
    </source>
</evidence>
<dbReference type="Gene3D" id="2.60.40.1120">
    <property type="entry name" value="Carboxypeptidase-like, regulatory domain"/>
    <property type="match status" value="1"/>
</dbReference>
<name>A0A1I2IMX3_9BACT</name>
<reference evidence="13 14" key="1">
    <citation type="submission" date="2016-10" db="EMBL/GenBank/DDBJ databases">
        <authorList>
            <person name="de Groot N.N."/>
        </authorList>
    </citation>
    <scope>NUCLEOTIDE SEQUENCE [LARGE SCALE GENOMIC DNA]</scope>
    <source>
        <strain>GEY</strain>
        <strain evidence="14">DSM 9560</strain>
    </source>
</reference>
<feature type="domain" description="TonB-dependent receptor plug" evidence="12">
    <location>
        <begin position="264"/>
        <end position="384"/>
    </location>
</feature>
<sequence length="1058" mass="115809">MKKTVYLFKIIMLALFLFFSAKIVSAQTLASVRRELNTQEQAKPQHQAKLKDVLLSLKSHYQVNLLFEEKILEGLNVNETLFNKAESIEENLSNLLSQFNLRFKKVKQGTYLIISPKKDKKQKKAELSSLLESEKERLLTTVLASEPVAEHQKIDVRKENSRRVFAKVSGKVSDASGNGIPGVSVSVAETQQGTITDAQGIYSLNLSAGNYRLRFSFIGYETKIQEITVGNDALTIDVTLEESVTSLADVVVIGSRSTAVRTNVETAVPVDIITAKDLQSTGQVEPTQMINLVAPSFNSARQTVADGTDHIDPATVRGLGPDQVLVLLNGKRRHNQALINVNGTVGRGSVGTDLNTIPTAAIERIEVLRDGAASQYGSDAISGVINVVMKKEVGTSANLHWGRHYAGDGRNLNLGLYHGLKIGQKGAISAAVDLRFREATNRAGDYTGPVYVRWDNVSDLALRQQRYAQDRDLIAQNNFNLSKNMLIGNSAVDNFGGMLNGNIPLGGKTTFYFTGILNYRQGRAAGFYRYPFQTTQVIAELYPNGFLPEIASTIWDRSWLMGVSGELGSGWRWDLSNVYGGNSFRFDVNNSNNASQFAQGRNAQTSFYAGTLGFNQNTSDLSISKDFGKQIGLQSFNVAGGLNFRIDNYSIKEGEEASWRNYAPTSGRVGGAQVFPGFQPANAVNQNRNVFGAYIDLETDLTKKLLVNVAGRFENYSDFGSNFAGKLSARYKFADAFSLRAAVSNGFRAPSIHQRYFSAISTVFVSVAGQLEPRQQGTFRNDGPVAAAFGIPSLRAETSTNLSVGITSQIAKNVSLTIDAYQIDIKNRIVLTSSFVRGASGTGLQIAQILDNAGQREVNSAIFFTNAIDTRTQGIDIVFSANPQIGNGTLGITFAGNMNKTEVQGTPQVSATLPPDQFGNQIFNRLERSRIELAQPRSKFTLGLNYRANKLATNLRITRFGEVAINDAADPRLDEVFSPKIVTDLSVSYKVLKFLQVVVGANNILDVYPDKLQKTQALTATNTVALDNSSFGRFVYSRNVTQFGFNGGYYYVNLNVTF</sequence>
<dbReference type="Gene3D" id="2.170.130.10">
    <property type="entry name" value="TonB-dependent receptor, plug domain"/>
    <property type="match status" value="1"/>
</dbReference>
<dbReference type="PANTHER" id="PTHR47234">
    <property type="match status" value="1"/>
</dbReference>
<dbReference type="InterPro" id="IPR008969">
    <property type="entry name" value="CarboxyPept-like_regulatory"/>
</dbReference>
<keyword evidence="10" id="KW-0175">Coiled coil</keyword>
<evidence type="ECO:0000256" key="5">
    <source>
        <dbReference type="ARBA" id="ARBA00023077"/>
    </source>
</evidence>
<protein>
    <submittedName>
        <fullName evidence="13">Iron complex outermembrane recepter protein</fullName>
    </submittedName>
</protein>
<evidence type="ECO:0000256" key="10">
    <source>
        <dbReference type="SAM" id="Coils"/>
    </source>
</evidence>
<dbReference type="PANTHER" id="PTHR47234:SF3">
    <property type="entry name" value="SECRETIN_TONB SHORT N-TERMINAL DOMAIN-CONTAINING PROTEIN"/>
    <property type="match status" value="1"/>
</dbReference>
<keyword evidence="14" id="KW-1185">Reference proteome</keyword>
<dbReference type="InterPro" id="IPR037066">
    <property type="entry name" value="Plug_dom_sf"/>
</dbReference>
<evidence type="ECO:0000259" key="11">
    <source>
        <dbReference type="Pfam" id="PF00593"/>
    </source>
</evidence>